<evidence type="ECO:0000256" key="1">
    <source>
        <dbReference type="ARBA" id="ARBA00004196"/>
    </source>
</evidence>
<evidence type="ECO:0000256" key="2">
    <source>
        <dbReference type="ARBA" id="ARBA00022729"/>
    </source>
</evidence>
<evidence type="ECO:0000313" key="6">
    <source>
        <dbReference type="Proteomes" id="UP001597548"/>
    </source>
</evidence>
<dbReference type="InterPro" id="IPR032675">
    <property type="entry name" value="LRR_dom_sf"/>
</dbReference>
<keyword evidence="3" id="KW-0325">Glycoprotein</keyword>
<reference evidence="6" key="1">
    <citation type="journal article" date="2019" name="Int. J. Syst. Evol. Microbiol.">
        <title>The Global Catalogue of Microorganisms (GCM) 10K type strain sequencing project: providing services to taxonomists for standard genome sequencing and annotation.</title>
        <authorList>
            <consortium name="The Broad Institute Genomics Platform"/>
            <consortium name="The Broad Institute Genome Sequencing Center for Infectious Disease"/>
            <person name="Wu L."/>
            <person name="Ma J."/>
        </authorList>
    </citation>
    <scope>NUCLEOTIDE SEQUENCE [LARGE SCALE GENOMIC DNA]</scope>
    <source>
        <strain evidence="6">KCTC 32514</strain>
    </source>
</reference>
<dbReference type="InterPro" id="IPR051648">
    <property type="entry name" value="CWI-Assembly_Regulator"/>
</dbReference>
<accession>A0ABW5ZMY0</accession>
<dbReference type="Gene3D" id="3.80.10.10">
    <property type="entry name" value="Ribonuclease Inhibitor"/>
    <property type="match status" value="1"/>
</dbReference>
<evidence type="ECO:0000256" key="3">
    <source>
        <dbReference type="ARBA" id="ARBA00023180"/>
    </source>
</evidence>
<comment type="subcellular location">
    <subcellularLocation>
        <location evidence="1">Cell envelope</location>
    </subcellularLocation>
</comment>
<keyword evidence="2 4" id="KW-0732">Signal</keyword>
<feature type="signal peptide" evidence="4">
    <location>
        <begin position="1"/>
        <end position="19"/>
    </location>
</feature>
<protein>
    <recommendedName>
        <fullName evidence="7">Carboxypeptidase regulatory-like domain-containing protein</fullName>
    </recommendedName>
</protein>
<gene>
    <name evidence="5" type="ORF">ACFS29_01605</name>
</gene>
<proteinExistence type="predicted"/>
<sequence>MKKITRLILLLLVSLTLQGCENDDDISQNGNDPGSNANDLMFQNENFGNVTTGKFIGLIKNEAGENLSNVQITIGNSIALTDQNGFFIINDAEVFENFAYIKAYKDGYVNGSRVVVPKTDGVNRINIVLLKKEVTATINSGESSVVSLSNGVTVGFNGDFITSDGSPYNGQVEVVLHSVVPNSNSSFAQMPGSLFAQTTTNVAVGLESYGMFSVNLLSPSGEQLNISENSSASITFPIDSNQLDSAPDTIPLWYFDETVGYWKEEGQAIKSNNKYFGLVSHFSWWNCDIPYDYVNLCFTINSGTTDASTPYVVEIKHNTNQLIFSGDVLSQDGEECGFIPQNEDITISIYSTGQECNYQLVHEQVLGPYSSDSSVNISFSEEFQTTTLSGTVTNCNGTPLTNGYAFIDEFNTFSITDGIINIGLQHCTTTTTHVQIFDFDTSQWTISNEITLNGEIINLGSLSTCEDIGGIFNGNVTLTNQAEVNEFGVFSFVTVDGDLRIGGENSDIVDLTPLEGLSIVNDNVSVFANDNLESLNGLQNLVTIGNGLFISNNALLTSISDLNNINSLNRLSITNNDALTSLEGLNNLSNIDGSLTLEDNDALTSIAVLGNLSNSSGIYIENNDALTTLVGLEQITEISFLWITYNEALIDLNGLDNLTSINVSPFFSSIQFLIGLKGQDDGTSTPAPNPNLSNFCALENLLVNGNGLAIPIGIANNAYNPSSQDIIDGNCVE</sequence>
<dbReference type="SUPFAM" id="SSF49464">
    <property type="entry name" value="Carboxypeptidase regulatory domain-like"/>
    <property type="match status" value="1"/>
</dbReference>
<dbReference type="EMBL" id="JBHUOS010000001">
    <property type="protein sequence ID" value="MFD2914319.1"/>
    <property type="molecule type" value="Genomic_DNA"/>
</dbReference>
<dbReference type="PANTHER" id="PTHR31018:SF3">
    <property type="entry name" value="RECEPTOR PROTEIN-TYROSINE KINASE"/>
    <property type="match status" value="1"/>
</dbReference>
<dbReference type="PANTHER" id="PTHR31018">
    <property type="entry name" value="SPORULATION-SPECIFIC PROTEIN-RELATED"/>
    <property type="match status" value="1"/>
</dbReference>
<name>A0ABW5ZMY0_9FLAO</name>
<evidence type="ECO:0000313" key="5">
    <source>
        <dbReference type="EMBL" id="MFD2914319.1"/>
    </source>
</evidence>
<evidence type="ECO:0008006" key="7">
    <source>
        <dbReference type="Google" id="ProtNLM"/>
    </source>
</evidence>
<dbReference type="RefSeq" id="WP_194509805.1">
    <property type="nucleotide sequence ID" value="NZ_JADILU010000010.1"/>
</dbReference>
<evidence type="ECO:0000256" key="4">
    <source>
        <dbReference type="SAM" id="SignalP"/>
    </source>
</evidence>
<comment type="caution">
    <text evidence="5">The sequence shown here is derived from an EMBL/GenBank/DDBJ whole genome shotgun (WGS) entry which is preliminary data.</text>
</comment>
<dbReference type="PROSITE" id="PS51257">
    <property type="entry name" value="PROKAR_LIPOPROTEIN"/>
    <property type="match status" value="1"/>
</dbReference>
<dbReference type="InterPro" id="IPR008969">
    <property type="entry name" value="CarboxyPept-like_regulatory"/>
</dbReference>
<dbReference type="Proteomes" id="UP001597548">
    <property type="component" value="Unassembled WGS sequence"/>
</dbReference>
<dbReference type="SUPFAM" id="SSF52058">
    <property type="entry name" value="L domain-like"/>
    <property type="match status" value="1"/>
</dbReference>
<feature type="chain" id="PRO_5046205158" description="Carboxypeptidase regulatory-like domain-containing protein" evidence="4">
    <location>
        <begin position="20"/>
        <end position="733"/>
    </location>
</feature>
<keyword evidence="6" id="KW-1185">Reference proteome</keyword>
<organism evidence="5 6">
    <name type="scientific">Psychroserpens luteus</name>
    <dbReference type="NCBI Taxonomy" id="1434066"/>
    <lineage>
        <taxon>Bacteria</taxon>
        <taxon>Pseudomonadati</taxon>
        <taxon>Bacteroidota</taxon>
        <taxon>Flavobacteriia</taxon>
        <taxon>Flavobacteriales</taxon>
        <taxon>Flavobacteriaceae</taxon>
        <taxon>Psychroserpens</taxon>
    </lineage>
</organism>